<dbReference type="InterPro" id="IPR012510">
    <property type="entry name" value="Actin-binding_Xin_repeat"/>
</dbReference>
<dbReference type="PANTHER" id="PTHR22591:SF2">
    <property type="entry name" value="XIN ACTIN-BINDING REPEAT-CONTAINING PROTEIN 1"/>
    <property type="match status" value="1"/>
</dbReference>
<accession>A0A7J5ZYJ4</accession>
<evidence type="ECO:0008006" key="9">
    <source>
        <dbReference type="Google" id="ProtNLM"/>
    </source>
</evidence>
<evidence type="ECO:0000256" key="2">
    <source>
        <dbReference type="ARBA" id="ARBA00022737"/>
    </source>
</evidence>
<comment type="subcellular location">
    <subcellularLocation>
        <location evidence="1">Cell junction</location>
    </subcellularLocation>
</comment>
<evidence type="ECO:0000256" key="1">
    <source>
        <dbReference type="ARBA" id="ARBA00004282"/>
    </source>
</evidence>
<gene>
    <name evidence="7" type="ORF">AMELA_G00221930</name>
</gene>
<comment type="caution">
    <text evidence="7">The sequence shown here is derived from an EMBL/GenBank/DDBJ whole genome shotgun (WGS) entry which is preliminary data.</text>
</comment>
<evidence type="ECO:0000256" key="6">
    <source>
        <dbReference type="SAM" id="MobiDB-lite"/>
    </source>
</evidence>
<organism evidence="7 8">
    <name type="scientific">Ameiurus melas</name>
    <name type="common">Black bullhead</name>
    <name type="synonym">Silurus melas</name>
    <dbReference type="NCBI Taxonomy" id="219545"/>
    <lineage>
        <taxon>Eukaryota</taxon>
        <taxon>Metazoa</taxon>
        <taxon>Chordata</taxon>
        <taxon>Craniata</taxon>
        <taxon>Vertebrata</taxon>
        <taxon>Euteleostomi</taxon>
        <taxon>Actinopterygii</taxon>
        <taxon>Neopterygii</taxon>
        <taxon>Teleostei</taxon>
        <taxon>Ostariophysi</taxon>
        <taxon>Siluriformes</taxon>
        <taxon>Ictaluridae</taxon>
        <taxon>Ameiurus</taxon>
    </lineage>
</organism>
<dbReference type="GO" id="GO:0005925">
    <property type="term" value="C:focal adhesion"/>
    <property type="evidence" value="ECO:0007669"/>
    <property type="project" value="TreeGrafter"/>
</dbReference>
<keyword evidence="2" id="KW-0677">Repeat</keyword>
<reference evidence="7 8" key="1">
    <citation type="submission" date="2020-02" db="EMBL/GenBank/DDBJ databases">
        <title>A chromosome-scale genome assembly of the black bullhead catfish (Ameiurus melas).</title>
        <authorList>
            <person name="Wen M."/>
            <person name="Zham M."/>
            <person name="Cabau C."/>
            <person name="Klopp C."/>
            <person name="Donnadieu C."/>
            <person name="Roques C."/>
            <person name="Bouchez O."/>
            <person name="Lampietro C."/>
            <person name="Jouanno E."/>
            <person name="Herpin A."/>
            <person name="Louis A."/>
            <person name="Berthelot C."/>
            <person name="Parey E."/>
            <person name="Roest-Crollius H."/>
            <person name="Braasch I."/>
            <person name="Postlethwait J."/>
            <person name="Robinson-Rechavi M."/>
            <person name="Echchiki A."/>
            <person name="Begum T."/>
            <person name="Montfort J."/>
            <person name="Schartl M."/>
            <person name="Bobe J."/>
            <person name="Guiguen Y."/>
        </authorList>
    </citation>
    <scope>NUCLEOTIDE SEQUENCE [LARGE SCALE GENOMIC DNA]</scope>
    <source>
        <strain evidence="7">M_S1</strain>
        <tissue evidence="7">Blood</tissue>
    </source>
</reference>
<feature type="compositionally biased region" description="Polar residues" evidence="6">
    <location>
        <begin position="1011"/>
        <end position="1020"/>
    </location>
</feature>
<feature type="compositionally biased region" description="Basic and acidic residues" evidence="6">
    <location>
        <begin position="1304"/>
        <end position="1332"/>
    </location>
</feature>
<dbReference type="GO" id="GO:0007015">
    <property type="term" value="P:actin filament organization"/>
    <property type="evidence" value="ECO:0007669"/>
    <property type="project" value="TreeGrafter"/>
</dbReference>
<feature type="compositionally biased region" description="Low complexity" evidence="6">
    <location>
        <begin position="1504"/>
        <end position="1515"/>
    </location>
</feature>
<dbReference type="EMBL" id="JAAGNN010000020">
    <property type="protein sequence ID" value="KAF4075704.1"/>
    <property type="molecule type" value="Genomic_DNA"/>
</dbReference>
<name>A0A7J5ZYJ4_AMEME</name>
<evidence type="ECO:0000256" key="3">
    <source>
        <dbReference type="ARBA" id="ARBA00022949"/>
    </source>
</evidence>
<feature type="region of interest" description="Disordered" evidence="6">
    <location>
        <begin position="1294"/>
        <end position="1332"/>
    </location>
</feature>
<keyword evidence="8" id="KW-1185">Reference proteome</keyword>
<keyword evidence="3" id="KW-0965">Cell junction</keyword>
<feature type="region of interest" description="Disordered" evidence="6">
    <location>
        <begin position="1006"/>
        <end position="1026"/>
    </location>
</feature>
<sequence length="1679" mass="186170">METNLRKTQSLRCVATEHTLSWMEAGLRDRRKSVSQLVAEYQNAVTGKAKARDSVENKQKQTLQFATIPITETESKLEALIERSNKERPYSWADRSTNTHLTRSKSMEVLPRQRTVSTSALRELFESKVAMKPKSVHKAKSTDKQQSIPVTANAGINHKSTEDLLVFIEANGIKNHEKSVEPPKEEDQNVTPKALRAPRAERRKTLTGVYTGRNVPETVRELKDKQERVHSDDKQKSIADFRDSSALYGQEKFPISVKAISALYLSKVAAADPTGNHLKPKQDCTSPTTQKVCKMADVAPKDFEQAPYSEDDSAQQDLTFPILQPNSRADSQSPVPTPPSKELISTLYEQRQKCELRRLLKHTCPELKGLGNMVEEEFADVLNSGIATDIAYQGEVQSRRWLFENGIVNTGDSQKQTHLMENSNQGEHAFGHLLNCFKEEGCIHGTKQQTIYPEIDETPPNVGEALTQEENFMVDVKAKRKMFEGQLIETSREDLDDVFPGRIVISEDEKGSVQKQMRDFETCQTATMKRNSDLSIIDITDIDQDRGEVYLGISRAKEVFEKGFDNENSLQPNENISIEDETLKTNVKNRTHMFESTPLDRINWQNDAESDTMDENMNKSLTSLHGFNVIRSHGALLEASDSGHVRKANYSFIQEKVPEIQHEEVVMGSMKSILLQLLARVNLNPVIAFLKEDDQGNVEIKNVDIPTHQLPFTVNQDKEYRTTNMVQVIEDLLGQETCLGKGVLIQEQATGSVDTLVYVLFKHDSNDGTVIDGNHENMLELREINLLISRNSDTPSQMCSPPPFTQGDASVLVRHDGNRISNVKLFQNCIENGDLGYLKSLQKSPSDEDLSVKSKQGEQNVLIAPRNLKVIKAMLVANPGSSLRSEKHAQNELKTNMDMTANGGYTRSTDGQFEKCSVESVDEPGRRLYSQNGKDMCSEKTDENTVTLPEVDDMVEDEALSTLQEAIMSLQQATLEAKALQQSVYEKQDTCSAFSGNQYLTGAMNEDTKESSQNFEAEQQQDGRDETLKGSVQAALDSLKKSSFNVTKGDFKAAMIYRNSGKTHAGKKTINTETAVKGSGDMIVPLEGLKACPSSPLLGQVTLEEQHEGAETRPFQGQPANKPSACSPLTKQTNEQAYLQKRKKPLGSKPAIPPKPDHLKTTLSSNQSTATNAGGLNKTKPESNSAERCAELTNLKPAQEDGFLKVPQNNGDTKIPSGATATGFQSSQDCITMDSPEGNVATEEKRDPMLEVSEGSSGFQASLQNFGIKTGPAVAPVKPKRIKMTTDDAVVNPALLDPNCKPGNGEHKERPESNVTMREKKGRRESEAERRQRLSVHMDEIMKGNANAAMEIFDKLRKQEELKTILLKVEEIEGETAQEDGDLRKIFESVPDWAAPQKHINPKNGVMEKEAGRSEMVCESEMLSSMQVAFGDLEKASAAIITLKEQTMSRLMEIEETIKKALYSVSTLKSDSDIVGLSGLFKESMMAGQFLPISCNIRKISIGSSKSPNPQSPNNVGLAQKSGSTEPGMQKVEKLKQELSPPETKPRAGSPSSPSFISIQSTARKNTETPTYPKSQTSITALTCYNIPAEKEKRQVSMLEVQTVPEAETVIGTKTIREYEETDCFGNKFYSSTTSTVMTTQPDNRTCFRREIMTNPTTTEVVAYPRINTPSIKGGQAPP</sequence>
<dbReference type="GO" id="GO:0051015">
    <property type="term" value="F:actin filament binding"/>
    <property type="evidence" value="ECO:0007669"/>
    <property type="project" value="TreeGrafter"/>
</dbReference>
<feature type="region of interest" description="Disordered" evidence="6">
    <location>
        <begin position="1502"/>
        <end position="1575"/>
    </location>
</feature>
<dbReference type="GO" id="GO:0001725">
    <property type="term" value="C:stress fiber"/>
    <property type="evidence" value="ECO:0007669"/>
    <property type="project" value="TreeGrafter"/>
</dbReference>
<feature type="region of interest" description="Disordered" evidence="6">
    <location>
        <begin position="176"/>
        <end position="206"/>
    </location>
</feature>
<dbReference type="PROSITE" id="PS51389">
    <property type="entry name" value="XIN"/>
    <property type="match status" value="1"/>
</dbReference>
<feature type="region of interest" description="Disordered" evidence="6">
    <location>
        <begin position="1105"/>
        <end position="1128"/>
    </location>
</feature>
<evidence type="ECO:0000313" key="7">
    <source>
        <dbReference type="EMBL" id="KAF4075704.1"/>
    </source>
</evidence>
<feature type="repeat" description="Xin" evidence="5">
    <location>
        <begin position="585"/>
        <end position="600"/>
    </location>
</feature>
<comment type="domain">
    <text evidence="5">Xin repeats bind F-actin.</text>
</comment>
<protein>
    <recommendedName>
        <fullName evidence="9">Xin actin-binding repeat-containing protein 1</fullName>
    </recommendedName>
</protein>
<dbReference type="Proteomes" id="UP000593565">
    <property type="component" value="Unassembled WGS sequence"/>
</dbReference>
<feature type="compositionally biased region" description="Polar residues" evidence="6">
    <location>
        <begin position="1161"/>
        <end position="1174"/>
    </location>
</feature>
<feature type="compositionally biased region" description="Basic and acidic residues" evidence="6">
    <location>
        <begin position="176"/>
        <end position="187"/>
    </location>
</feature>
<dbReference type="InterPro" id="IPR030072">
    <property type="entry name" value="XIRP1/XIRP2"/>
</dbReference>
<evidence type="ECO:0000256" key="5">
    <source>
        <dbReference type="PROSITE-ProRule" id="PRU00721"/>
    </source>
</evidence>
<evidence type="ECO:0000313" key="8">
    <source>
        <dbReference type="Proteomes" id="UP000593565"/>
    </source>
</evidence>
<feature type="compositionally biased region" description="Low complexity" evidence="6">
    <location>
        <begin position="1550"/>
        <end position="1561"/>
    </location>
</feature>
<feature type="compositionally biased region" description="Polar residues" evidence="6">
    <location>
        <begin position="1562"/>
        <end position="1575"/>
    </location>
</feature>
<comment type="similarity">
    <text evidence="5">Belongs to the Xin family.</text>
</comment>
<dbReference type="PANTHER" id="PTHR22591">
    <property type="entry name" value="XIN"/>
    <property type="match status" value="1"/>
</dbReference>
<feature type="region of interest" description="Disordered" evidence="6">
    <location>
        <begin position="1142"/>
        <end position="1188"/>
    </location>
</feature>
<evidence type="ECO:0000256" key="4">
    <source>
        <dbReference type="ARBA" id="ARBA00023203"/>
    </source>
</evidence>
<proteinExistence type="inferred from homology"/>
<keyword evidence="4 5" id="KW-0009">Actin-binding</keyword>